<feature type="region of interest" description="Disordered" evidence="1">
    <location>
        <begin position="1"/>
        <end position="90"/>
    </location>
</feature>
<dbReference type="EMBL" id="JBHTBH010000003">
    <property type="protein sequence ID" value="MFC7327454.1"/>
    <property type="molecule type" value="Genomic_DNA"/>
</dbReference>
<keyword evidence="3" id="KW-1185">Reference proteome</keyword>
<gene>
    <name evidence="2" type="ORF">ACFQRF_06835</name>
</gene>
<reference evidence="3" key="1">
    <citation type="journal article" date="2019" name="Int. J. Syst. Evol. Microbiol.">
        <title>The Global Catalogue of Microorganisms (GCM) 10K type strain sequencing project: providing services to taxonomists for standard genome sequencing and annotation.</title>
        <authorList>
            <consortium name="The Broad Institute Genomics Platform"/>
            <consortium name="The Broad Institute Genome Sequencing Center for Infectious Disease"/>
            <person name="Wu L."/>
            <person name="Ma J."/>
        </authorList>
    </citation>
    <scope>NUCLEOTIDE SEQUENCE [LARGE SCALE GENOMIC DNA]</scope>
    <source>
        <strain evidence="3">CGMCC 4.7382</strain>
    </source>
</reference>
<organism evidence="2 3">
    <name type="scientific">Marinactinospora rubrisoli</name>
    <dbReference type="NCBI Taxonomy" id="2715399"/>
    <lineage>
        <taxon>Bacteria</taxon>
        <taxon>Bacillati</taxon>
        <taxon>Actinomycetota</taxon>
        <taxon>Actinomycetes</taxon>
        <taxon>Streptosporangiales</taxon>
        <taxon>Nocardiopsidaceae</taxon>
        <taxon>Marinactinospora</taxon>
    </lineage>
</organism>
<evidence type="ECO:0000313" key="3">
    <source>
        <dbReference type="Proteomes" id="UP001596540"/>
    </source>
</evidence>
<feature type="compositionally biased region" description="Basic and acidic residues" evidence="1">
    <location>
        <begin position="1"/>
        <end position="13"/>
    </location>
</feature>
<name>A0ABW2KEB1_9ACTN</name>
<dbReference type="Proteomes" id="UP001596540">
    <property type="component" value="Unassembled WGS sequence"/>
</dbReference>
<sequence length="90" mass="9908">MGEKRKGIKEAFKARFNPDMPEMPQPSSTSAPLSGDDARRAVRGAPARNLQQAIDNSLQTGESNIERTGGRRPGQSFRQMRRNNSKPPTA</sequence>
<proteinExistence type="predicted"/>
<evidence type="ECO:0000313" key="2">
    <source>
        <dbReference type="EMBL" id="MFC7327454.1"/>
    </source>
</evidence>
<comment type="caution">
    <text evidence="2">The sequence shown here is derived from an EMBL/GenBank/DDBJ whole genome shotgun (WGS) entry which is preliminary data.</text>
</comment>
<dbReference type="RefSeq" id="WP_379869795.1">
    <property type="nucleotide sequence ID" value="NZ_JBHTBH010000003.1"/>
</dbReference>
<protein>
    <submittedName>
        <fullName evidence="2">Uncharacterized protein</fullName>
    </submittedName>
</protein>
<feature type="compositionally biased region" description="Polar residues" evidence="1">
    <location>
        <begin position="49"/>
        <end position="63"/>
    </location>
</feature>
<evidence type="ECO:0000256" key="1">
    <source>
        <dbReference type="SAM" id="MobiDB-lite"/>
    </source>
</evidence>
<accession>A0ABW2KEB1</accession>